<name>A0A6A4TJZ5_SCOMX</name>
<organism evidence="2 3">
    <name type="scientific">Scophthalmus maximus</name>
    <name type="common">Turbot</name>
    <name type="synonym">Psetta maxima</name>
    <dbReference type="NCBI Taxonomy" id="52904"/>
    <lineage>
        <taxon>Eukaryota</taxon>
        <taxon>Metazoa</taxon>
        <taxon>Chordata</taxon>
        <taxon>Craniata</taxon>
        <taxon>Vertebrata</taxon>
        <taxon>Euteleostomi</taxon>
        <taxon>Actinopterygii</taxon>
        <taxon>Neopterygii</taxon>
        <taxon>Teleostei</taxon>
        <taxon>Neoteleostei</taxon>
        <taxon>Acanthomorphata</taxon>
        <taxon>Carangaria</taxon>
        <taxon>Pleuronectiformes</taxon>
        <taxon>Pleuronectoidei</taxon>
        <taxon>Scophthalmidae</taxon>
        <taxon>Scophthalmus</taxon>
    </lineage>
</organism>
<proteinExistence type="predicted"/>
<sequence length="91" mass="9868">MAKQLYRHDPSGVKRSGESRSSRRSSSSTSDNTDCSQRFSSPPLPARFPPQYGSDMHTGPHCTQTLFSPAARQRAEAAVTSAALGADKSRR</sequence>
<accession>A0A6A4TJZ5</accession>
<feature type="compositionally biased region" description="Polar residues" evidence="1">
    <location>
        <begin position="31"/>
        <end position="40"/>
    </location>
</feature>
<evidence type="ECO:0000313" key="2">
    <source>
        <dbReference type="EMBL" id="KAF0043970.1"/>
    </source>
</evidence>
<evidence type="ECO:0000256" key="1">
    <source>
        <dbReference type="SAM" id="MobiDB-lite"/>
    </source>
</evidence>
<protein>
    <submittedName>
        <fullName evidence="2">Uncharacterized protein</fullName>
    </submittedName>
</protein>
<gene>
    <name evidence="2" type="ORF">F2P81_003128</name>
</gene>
<reference evidence="2 3" key="1">
    <citation type="submission" date="2019-06" db="EMBL/GenBank/DDBJ databases">
        <title>Draft genomes of female and male turbot (Scophthalmus maximus).</title>
        <authorList>
            <person name="Xu H."/>
            <person name="Xu X.-W."/>
            <person name="Shao C."/>
            <person name="Chen S."/>
        </authorList>
    </citation>
    <scope>NUCLEOTIDE SEQUENCE [LARGE SCALE GENOMIC DNA]</scope>
    <source>
        <strain evidence="2">Ysfricsl-2016a</strain>
        <tissue evidence="2">Blood</tissue>
    </source>
</reference>
<feature type="compositionally biased region" description="Basic and acidic residues" evidence="1">
    <location>
        <begin position="1"/>
        <end position="21"/>
    </location>
</feature>
<dbReference type="EMBL" id="VEVO01000003">
    <property type="protein sequence ID" value="KAF0043970.1"/>
    <property type="molecule type" value="Genomic_DNA"/>
</dbReference>
<dbReference type="AlphaFoldDB" id="A0A6A4TJZ5"/>
<evidence type="ECO:0000313" key="3">
    <source>
        <dbReference type="Proteomes" id="UP000438429"/>
    </source>
</evidence>
<comment type="caution">
    <text evidence="2">The sequence shown here is derived from an EMBL/GenBank/DDBJ whole genome shotgun (WGS) entry which is preliminary data.</text>
</comment>
<dbReference type="Proteomes" id="UP000438429">
    <property type="component" value="Unassembled WGS sequence"/>
</dbReference>
<feature type="region of interest" description="Disordered" evidence="1">
    <location>
        <begin position="1"/>
        <end position="64"/>
    </location>
</feature>